<dbReference type="EMBL" id="BSPL01000018">
    <property type="protein sequence ID" value="GLS71665.1"/>
    <property type="molecule type" value="Genomic_DNA"/>
</dbReference>
<keyword evidence="4" id="KW-1185">Reference proteome</keyword>
<evidence type="ECO:0000313" key="4">
    <source>
        <dbReference type="Proteomes" id="UP001157440"/>
    </source>
</evidence>
<reference evidence="4" key="1">
    <citation type="journal article" date="2019" name="Int. J. Syst. Evol. Microbiol.">
        <title>The Global Catalogue of Microorganisms (GCM) 10K type strain sequencing project: providing services to taxonomists for standard genome sequencing and annotation.</title>
        <authorList>
            <consortium name="The Broad Institute Genomics Platform"/>
            <consortium name="The Broad Institute Genome Sequencing Center for Infectious Disease"/>
            <person name="Wu L."/>
            <person name="Ma J."/>
        </authorList>
    </citation>
    <scope>NUCLEOTIDE SEQUENCE [LARGE SCALE GENOMIC DNA]</scope>
    <source>
        <strain evidence="4">NBRC 103632</strain>
    </source>
</reference>
<dbReference type="GO" id="GO:0015074">
    <property type="term" value="P:DNA integration"/>
    <property type="evidence" value="ECO:0007669"/>
    <property type="project" value="InterPro"/>
</dbReference>
<evidence type="ECO:0000259" key="2">
    <source>
        <dbReference type="PROSITE" id="PS50994"/>
    </source>
</evidence>
<feature type="region of interest" description="Disordered" evidence="1">
    <location>
        <begin position="691"/>
        <end position="754"/>
    </location>
</feature>
<comment type="caution">
    <text evidence="3">The sequence shown here is derived from an EMBL/GenBank/DDBJ whole genome shotgun (WGS) entry which is preliminary data.</text>
</comment>
<dbReference type="InterPro" id="IPR036397">
    <property type="entry name" value="RNaseH_sf"/>
</dbReference>
<name>A0AA37WSD7_9HYPH</name>
<protein>
    <recommendedName>
        <fullName evidence="2">Integrase catalytic domain-containing protein</fullName>
    </recommendedName>
</protein>
<evidence type="ECO:0000256" key="1">
    <source>
        <dbReference type="SAM" id="MobiDB-lite"/>
    </source>
</evidence>
<dbReference type="InterPro" id="IPR012337">
    <property type="entry name" value="RNaseH-like_sf"/>
</dbReference>
<evidence type="ECO:0000313" key="3">
    <source>
        <dbReference type="EMBL" id="GLS71665.1"/>
    </source>
</evidence>
<gene>
    <name evidence="3" type="ORF">GCM10007890_36780</name>
</gene>
<organism evidence="3 4">
    <name type="scientific">Methylobacterium tardum</name>
    <dbReference type="NCBI Taxonomy" id="374432"/>
    <lineage>
        <taxon>Bacteria</taxon>
        <taxon>Pseudomonadati</taxon>
        <taxon>Pseudomonadota</taxon>
        <taxon>Alphaproteobacteria</taxon>
        <taxon>Hyphomicrobiales</taxon>
        <taxon>Methylobacteriaceae</taxon>
        <taxon>Methylobacterium</taxon>
    </lineage>
</organism>
<feature type="compositionally biased region" description="Basic and acidic residues" evidence="1">
    <location>
        <begin position="153"/>
        <end position="165"/>
    </location>
</feature>
<accession>A0AA37WSD7</accession>
<dbReference type="PROSITE" id="PS50994">
    <property type="entry name" value="INTEGRASE"/>
    <property type="match status" value="1"/>
</dbReference>
<dbReference type="SUPFAM" id="SSF53098">
    <property type="entry name" value="Ribonuclease H-like"/>
    <property type="match status" value="1"/>
</dbReference>
<feature type="domain" description="Integrase catalytic" evidence="2">
    <location>
        <begin position="311"/>
        <end position="528"/>
    </location>
</feature>
<sequence>MIPATDPNGAPLRIGPHDAVSIDGVAFRKVGDSPDGHVFQNTLTGLHEGFGHAQLAALSMAGRVEFKANAFGAISVRTQMTAGATAFADLPLDHQKKVAWYLEWITEFLKWEAAWYAENADKPRRERSGPEPRSNAGIAQALEKIGQTIQARADARTRPPGKDGEPAQPRKPRAGSPAAGYNGPSVETFKTHLENYEAAGRNALALRPKTNRCGNRKPRFHPEVERILQEYAAQYAAEHKRSKALCHRKMRAALNALNDARVADGLAPYPVPSDKTLARRIDALDMFLVEAKRLGVDRATRKHRFIQGQAEAIRPGQRIEMDEWKLDLFFLLSQTDLLADLSDEQLADLKKRRWFLCVAIDVATRCIVGMRVDQTASVRNALSTLEMVVSDKAHLAAAAGALSSWQHMALRPEDVVTDSGGSFIAEDFHLAVIGLGSTHDIPPAGLPHLRGTIERLFKTLSLQLVREFTGQAFSNKVERGDYPAQERASITVEQFVLLAVRYALDIYHLTPHAGLGGETPADAWTRLTGHYGILPVPGRNERRSVFGLRLTRTLGRHGLQIMGLDYRADVLQVLYLKRGKIQVDIRLDPLDIGAISVAIDGTWHEARAATSGFDGVRLADHRALCEMLAKRFADQAALTQPIVNEALRTIGARATAAEKAAHFLTRFAEPEDIARAERSLRDFTIPTDADFAGRTAANPLDGVIPTGGAPYVGPPDTPPPAVPERRPNRSRPRPAQPDAGSTPPRKPPIVDLED</sequence>
<dbReference type="InterPro" id="IPR015378">
    <property type="entry name" value="Transposase-like_Mu_C"/>
</dbReference>
<dbReference type="InterPro" id="IPR001584">
    <property type="entry name" value="Integrase_cat-core"/>
</dbReference>
<dbReference type="Pfam" id="PF09299">
    <property type="entry name" value="Mu-transpos_C"/>
    <property type="match status" value="1"/>
</dbReference>
<feature type="compositionally biased region" description="Pro residues" evidence="1">
    <location>
        <begin position="712"/>
        <end position="722"/>
    </location>
</feature>
<dbReference type="Gene3D" id="3.30.420.10">
    <property type="entry name" value="Ribonuclease H-like superfamily/Ribonuclease H"/>
    <property type="match status" value="1"/>
</dbReference>
<dbReference type="RefSeq" id="WP_238198802.1">
    <property type="nucleotide sequence ID" value="NZ_BPQZ01000027.1"/>
</dbReference>
<dbReference type="GO" id="GO:0003676">
    <property type="term" value="F:nucleic acid binding"/>
    <property type="evidence" value="ECO:0007669"/>
    <property type="project" value="InterPro"/>
</dbReference>
<dbReference type="Proteomes" id="UP001157440">
    <property type="component" value="Unassembled WGS sequence"/>
</dbReference>
<dbReference type="AlphaFoldDB" id="A0AA37WSD7"/>
<proteinExistence type="predicted"/>
<feature type="region of interest" description="Disordered" evidence="1">
    <location>
        <begin position="149"/>
        <end position="182"/>
    </location>
</feature>